<dbReference type="PANTHER" id="PTHR13234">
    <property type="entry name" value="GAMMA-INTERFERON INDUCIBLE LYSOSOMAL THIOL REDUCTASE GILT"/>
    <property type="match status" value="1"/>
</dbReference>
<name>A0A1W0X980_HYPEX</name>
<comment type="similarity">
    <text evidence="2">Belongs to the GILT family.</text>
</comment>
<evidence type="ECO:0000256" key="3">
    <source>
        <dbReference type="ARBA" id="ARBA00022525"/>
    </source>
</evidence>
<evidence type="ECO:0000256" key="4">
    <source>
        <dbReference type="ARBA" id="ARBA00022729"/>
    </source>
</evidence>
<organism evidence="7 8">
    <name type="scientific">Hypsibius exemplaris</name>
    <name type="common">Freshwater tardigrade</name>
    <dbReference type="NCBI Taxonomy" id="2072580"/>
    <lineage>
        <taxon>Eukaryota</taxon>
        <taxon>Metazoa</taxon>
        <taxon>Ecdysozoa</taxon>
        <taxon>Tardigrada</taxon>
        <taxon>Eutardigrada</taxon>
        <taxon>Parachela</taxon>
        <taxon>Hypsibioidea</taxon>
        <taxon>Hypsibiidae</taxon>
        <taxon>Hypsibius</taxon>
    </lineage>
</organism>
<evidence type="ECO:0000256" key="5">
    <source>
        <dbReference type="ARBA" id="ARBA00023180"/>
    </source>
</evidence>
<protein>
    <submittedName>
        <fullName evidence="7">Gamma-interferon-inducible lysosomal thiol reductase</fullName>
    </submittedName>
</protein>
<keyword evidence="8" id="KW-1185">Reference proteome</keyword>
<keyword evidence="5" id="KW-0325">Glycoprotein</keyword>
<sequence>MKPSGLSTGCLIDVFVACLVVVNVGRDAGVAARAAVVGMNGGDSSHTPAQLVSLDVYYETLCPDSVQFIVQQLHPTLQKVGQIMNVSLIPFGIATERKQGDSYVFTCQHGAKECRGNTIQACIIHLLTLTDPALPLKFIYCMERSRDPSAAGAACAIELGVEFAPIATCASTKLGNELQHVMAQRTLSLNPKLNWVPWLVLNGVHTDEIQRKGSANLLKLICATYQGEKPSGC</sequence>
<evidence type="ECO:0000313" key="7">
    <source>
        <dbReference type="EMBL" id="OQV23944.1"/>
    </source>
</evidence>
<evidence type="ECO:0000256" key="1">
    <source>
        <dbReference type="ARBA" id="ARBA00004613"/>
    </source>
</evidence>
<keyword evidence="4 6" id="KW-0732">Signal</keyword>
<comment type="subcellular location">
    <subcellularLocation>
        <location evidence="1">Secreted</location>
    </subcellularLocation>
</comment>
<dbReference type="AlphaFoldDB" id="A0A1W0X980"/>
<dbReference type="EMBL" id="MTYJ01000009">
    <property type="protein sequence ID" value="OQV23944.1"/>
    <property type="molecule type" value="Genomic_DNA"/>
</dbReference>
<dbReference type="Pfam" id="PF03227">
    <property type="entry name" value="GILT"/>
    <property type="match status" value="1"/>
</dbReference>
<comment type="caution">
    <text evidence="7">The sequence shown here is derived from an EMBL/GenBank/DDBJ whole genome shotgun (WGS) entry which is preliminary data.</text>
</comment>
<evidence type="ECO:0000256" key="2">
    <source>
        <dbReference type="ARBA" id="ARBA00005679"/>
    </source>
</evidence>
<evidence type="ECO:0000313" key="8">
    <source>
        <dbReference type="Proteomes" id="UP000192578"/>
    </source>
</evidence>
<dbReference type="GO" id="GO:0016671">
    <property type="term" value="F:oxidoreductase activity, acting on a sulfur group of donors, disulfide as acceptor"/>
    <property type="evidence" value="ECO:0007669"/>
    <property type="project" value="InterPro"/>
</dbReference>
<dbReference type="OrthoDB" id="958254at2759"/>
<dbReference type="InterPro" id="IPR004911">
    <property type="entry name" value="Interferon-induced_GILT"/>
</dbReference>
<keyword evidence="3" id="KW-0964">Secreted</keyword>
<dbReference type="Proteomes" id="UP000192578">
    <property type="component" value="Unassembled WGS sequence"/>
</dbReference>
<dbReference type="PANTHER" id="PTHR13234:SF8">
    <property type="entry name" value="GAMMA-INTERFERON-INDUCIBLE LYSOSOMAL THIOL REDUCTASE"/>
    <property type="match status" value="1"/>
</dbReference>
<dbReference type="GO" id="GO:0005576">
    <property type="term" value="C:extracellular region"/>
    <property type="evidence" value="ECO:0007669"/>
    <property type="project" value="UniProtKB-SubCell"/>
</dbReference>
<feature type="chain" id="PRO_5012235602" evidence="6">
    <location>
        <begin position="26"/>
        <end position="233"/>
    </location>
</feature>
<evidence type="ECO:0000256" key="6">
    <source>
        <dbReference type="SAM" id="SignalP"/>
    </source>
</evidence>
<proteinExistence type="inferred from homology"/>
<reference evidence="8" key="1">
    <citation type="submission" date="2017-01" db="EMBL/GenBank/DDBJ databases">
        <title>Comparative genomics of anhydrobiosis in the tardigrade Hypsibius dujardini.</title>
        <authorList>
            <person name="Yoshida Y."/>
            <person name="Koutsovoulos G."/>
            <person name="Laetsch D."/>
            <person name="Stevens L."/>
            <person name="Kumar S."/>
            <person name="Horikawa D."/>
            <person name="Ishino K."/>
            <person name="Komine S."/>
            <person name="Tomita M."/>
            <person name="Blaxter M."/>
            <person name="Arakawa K."/>
        </authorList>
    </citation>
    <scope>NUCLEOTIDE SEQUENCE [LARGE SCALE GENOMIC DNA]</scope>
    <source>
        <strain evidence="8">Z151</strain>
    </source>
</reference>
<gene>
    <name evidence="7" type="ORF">BV898_02291</name>
</gene>
<feature type="signal peptide" evidence="6">
    <location>
        <begin position="1"/>
        <end position="25"/>
    </location>
</feature>
<accession>A0A1W0X980</accession>